<dbReference type="AlphaFoldDB" id="A0A6A6RFE9"/>
<feature type="chain" id="PRO_5025572648" evidence="1">
    <location>
        <begin position="30"/>
        <end position="116"/>
    </location>
</feature>
<dbReference type="OrthoDB" id="3790043at2759"/>
<keyword evidence="3" id="KW-1185">Reference proteome</keyword>
<protein>
    <submittedName>
        <fullName evidence="2">Uncharacterized protein</fullName>
    </submittedName>
</protein>
<proteinExistence type="predicted"/>
<evidence type="ECO:0000313" key="3">
    <source>
        <dbReference type="Proteomes" id="UP000799750"/>
    </source>
</evidence>
<dbReference type="EMBL" id="MU004181">
    <property type="protein sequence ID" value="KAF2502187.1"/>
    <property type="molecule type" value="Genomic_DNA"/>
</dbReference>
<keyword evidence="1" id="KW-0732">Signal</keyword>
<sequence>MKIPSPRNLFLLLLALTAILLHLSPPWLSNFWSIPSILDRLTNMPQKAPAPPNTFCSPKIPSGRCCTLLRDSEPCKQECRKKYVNRVTMVETKEFEECATVCLKTYREKCEVRVGK</sequence>
<dbReference type="Proteomes" id="UP000799750">
    <property type="component" value="Unassembled WGS sequence"/>
</dbReference>
<evidence type="ECO:0000313" key="2">
    <source>
        <dbReference type="EMBL" id="KAF2502187.1"/>
    </source>
</evidence>
<organism evidence="2 3">
    <name type="scientific">Lophium mytilinum</name>
    <dbReference type="NCBI Taxonomy" id="390894"/>
    <lineage>
        <taxon>Eukaryota</taxon>
        <taxon>Fungi</taxon>
        <taxon>Dikarya</taxon>
        <taxon>Ascomycota</taxon>
        <taxon>Pezizomycotina</taxon>
        <taxon>Dothideomycetes</taxon>
        <taxon>Pleosporomycetidae</taxon>
        <taxon>Mytilinidiales</taxon>
        <taxon>Mytilinidiaceae</taxon>
        <taxon>Lophium</taxon>
    </lineage>
</organism>
<feature type="signal peptide" evidence="1">
    <location>
        <begin position="1"/>
        <end position="29"/>
    </location>
</feature>
<evidence type="ECO:0000256" key="1">
    <source>
        <dbReference type="SAM" id="SignalP"/>
    </source>
</evidence>
<name>A0A6A6RFE9_9PEZI</name>
<accession>A0A6A6RFE9</accession>
<gene>
    <name evidence="2" type="ORF">BU16DRAFT_554260</name>
</gene>
<reference evidence="2" key="1">
    <citation type="journal article" date="2020" name="Stud. Mycol.">
        <title>101 Dothideomycetes genomes: a test case for predicting lifestyles and emergence of pathogens.</title>
        <authorList>
            <person name="Haridas S."/>
            <person name="Albert R."/>
            <person name="Binder M."/>
            <person name="Bloem J."/>
            <person name="Labutti K."/>
            <person name="Salamov A."/>
            <person name="Andreopoulos B."/>
            <person name="Baker S."/>
            <person name="Barry K."/>
            <person name="Bills G."/>
            <person name="Bluhm B."/>
            <person name="Cannon C."/>
            <person name="Castanera R."/>
            <person name="Culley D."/>
            <person name="Daum C."/>
            <person name="Ezra D."/>
            <person name="Gonzalez J."/>
            <person name="Henrissat B."/>
            <person name="Kuo A."/>
            <person name="Liang C."/>
            <person name="Lipzen A."/>
            <person name="Lutzoni F."/>
            <person name="Magnuson J."/>
            <person name="Mondo S."/>
            <person name="Nolan M."/>
            <person name="Ohm R."/>
            <person name="Pangilinan J."/>
            <person name="Park H.-J."/>
            <person name="Ramirez L."/>
            <person name="Alfaro M."/>
            <person name="Sun H."/>
            <person name="Tritt A."/>
            <person name="Yoshinaga Y."/>
            <person name="Zwiers L.-H."/>
            <person name="Turgeon B."/>
            <person name="Goodwin S."/>
            <person name="Spatafora J."/>
            <person name="Crous P."/>
            <person name="Grigoriev I."/>
        </authorList>
    </citation>
    <scope>NUCLEOTIDE SEQUENCE</scope>
    <source>
        <strain evidence="2">CBS 269.34</strain>
    </source>
</reference>